<proteinExistence type="inferred from homology"/>
<keyword evidence="2 3" id="KW-0813">Transport</keyword>
<dbReference type="EC" id="7.1.1.-" evidence="3"/>
<dbReference type="Gene3D" id="3.30.460.80">
    <property type="entry name" value="NADH:ubiquinone oxidoreductase, 30kDa subunit"/>
    <property type="match status" value="1"/>
</dbReference>
<dbReference type="InterPro" id="IPR010218">
    <property type="entry name" value="NADH_DH_suC"/>
</dbReference>
<dbReference type="GO" id="GO:0048038">
    <property type="term" value="F:quinone binding"/>
    <property type="evidence" value="ECO:0007669"/>
    <property type="project" value="UniProtKB-KW"/>
</dbReference>
<dbReference type="GO" id="GO:0005886">
    <property type="term" value="C:plasma membrane"/>
    <property type="evidence" value="ECO:0007669"/>
    <property type="project" value="UniProtKB-SubCell"/>
</dbReference>
<dbReference type="Proteomes" id="UP000199705">
    <property type="component" value="Unassembled WGS sequence"/>
</dbReference>
<dbReference type="HAMAP" id="MF_01357">
    <property type="entry name" value="NDH1_NuoC"/>
    <property type="match status" value="1"/>
</dbReference>
<dbReference type="RefSeq" id="WP_091167998.1">
    <property type="nucleotide sequence ID" value="NZ_FNCG01000006.1"/>
</dbReference>
<evidence type="ECO:0000313" key="8">
    <source>
        <dbReference type="Proteomes" id="UP000199705"/>
    </source>
</evidence>
<name>A0A1G7Z5G0_9SPHI</name>
<keyword evidence="3" id="KW-0472">Membrane</keyword>
<reference evidence="8" key="1">
    <citation type="submission" date="2016-10" db="EMBL/GenBank/DDBJ databases">
        <authorList>
            <person name="Varghese N."/>
            <person name="Submissions S."/>
        </authorList>
    </citation>
    <scope>NUCLEOTIDE SEQUENCE [LARGE SCALE GENOMIC DNA]</scope>
    <source>
        <strain evidence="8">Gh-67</strain>
    </source>
</reference>
<keyword evidence="3 4" id="KW-0520">NAD</keyword>
<evidence type="ECO:0000313" key="7">
    <source>
        <dbReference type="EMBL" id="SDH03981.1"/>
    </source>
</evidence>
<dbReference type="Pfam" id="PF00329">
    <property type="entry name" value="Complex1_30kDa"/>
    <property type="match status" value="1"/>
</dbReference>
<evidence type="ECO:0000256" key="1">
    <source>
        <dbReference type="ARBA" id="ARBA00007569"/>
    </source>
</evidence>
<keyword evidence="3 4" id="KW-1278">Translocase</keyword>
<sequence length="165" mass="19036">MSFDDIKNLLTEKLGDTVITGEETGGLQPALLINPDDITAVCLELRNNPKTYFDFLSSLSGVHYNDEANRYGVVYHLASIPYKTQLTLKISKAHPKESTELPEFKSITSVYRTADWHERETYDMLGIYFEGHPDLRRILLPDDWEGFPLRKDYQNAEFYKGIRID</sequence>
<dbReference type="GO" id="GO:0008137">
    <property type="term" value="F:NADH dehydrogenase (ubiquinone) activity"/>
    <property type="evidence" value="ECO:0007669"/>
    <property type="project" value="InterPro"/>
</dbReference>
<dbReference type="SUPFAM" id="SSF143243">
    <property type="entry name" value="Nqo5-like"/>
    <property type="match status" value="1"/>
</dbReference>
<evidence type="ECO:0000256" key="4">
    <source>
        <dbReference type="RuleBase" id="RU003456"/>
    </source>
</evidence>
<evidence type="ECO:0000256" key="3">
    <source>
        <dbReference type="HAMAP-Rule" id="MF_01357"/>
    </source>
</evidence>
<dbReference type="STRING" id="551996.SAMN05192573_106152"/>
<comment type="catalytic activity">
    <reaction evidence="3 5">
        <text>a quinone + NADH + 5 H(+)(in) = a quinol + NAD(+) + 4 H(+)(out)</text>
        <dbReference type="Rhea" id="RHEA:57888"/>
        <dbReference type="ChEBI" id="CHEBI:15378"/>
        <dbReference type="ChEBI" id="CHEBI:24646"/>
        <dbReference type="ChEBI" id="CHEBI:57540"/>
        <dbReference type="ChEBI" id="CHEBI:57945"/>
        <dbReference type="ChEBI" id="CHEBI:132124"/>
    </reaction>
</comment>
<dbReference type="PANTHER" id="PTHR10884">
    <property type="entry name" value="NADH DEHYDROGENASE UBIQUINONE IRON-SULFUR PROTEIN 3"/>
    <property type="match status" value="1"/>
</dbReference>
<comment type="function">
    <text evidence="3">NDH-1 shuttles electrons from NADH, via FMN and iron-sulfur (Fe-S) centers, to quinones in the respiratory chain. The immediate electron acceptor for the enzyme in this species is believed to be a menaquinone. Couples the redox reaction to proton translocation (for every two electrons transferred, four hydrogen ions are translocated across the cytoplasmic membrane), and thus conserves the redox energy in a proton gradient.</text>
</comment>
<dbReference type="InterPro" id="IPR001268">
    <property type="entry name" value="NADH_UbQ_OxRdtase_30kDa_su"/>
</dbReference>
<dbReference type="PROSITE" id="PS00542">
    <property type="entry name" value="COMPLEX1_30K"/>
    <property type="match status" value="1"/>
</dbReference>
<dbReference type="EMBL" id="FNCG01000006">
    <property type="protein sequence ID" value="SDH03981.1"/>
    <property type="molecule type" value="Genomic_DNA"/>
</dbReference>
<dbReference type="InterPro" id="IPR037232">
    <property type="entry name" value="NADH_quin_OxRdtase_su_C/D-like"/>
</dbReference>
<dbReference type="NCBIfam" id="TIGR01961">
    <property type="entry name" value="NuoC_fam"/>
    <property type="match status" value="1"/>
</dbReference>
<gene>
    <name evidence="3" type="primary">nuoC</name>
    <name evidence="7" type="ORF">SAMN05192573_106152</name>
</gene>
<dbReference type="GO" id="GO:0050136">
    <property type="term" value="F:NADH dehydrogenase (quinone) (non-electrogenic) activity"/>
    <property type="evidence" value="ECO:0007669"/>
    <property type="project" value="UniProtKB-UniRule"/>
</dbReference>
<dbReference type="PANTHER" id="PTHR10884:SF14">
    <property type="entry name" value="NADH DEHYDROGENASE [UBIQUINONE] IRON-SULFUR PROTEIN 3, MITOCHONDRIAL"/>
    <property type="match status" value="1"/>
</dbReference>
<feature type="domain" description="NADH:ubiquinone oxidoreductase 30kDa subunit" evidence="6">
    <location>
        <begin position="33"/>
        <end position="156"/>
    </location>
</feature>
<dbReference type="InterPro" id="IPR020396">
    <property type="entry name" value="NADH_UbQ_OxRdtase_CS"/>
</dbReference>
<evidence type="ECO:0000256" key="2">
    <source>
        <dbReference type="ARBA" id="ARBA00022448"/>
    </source>
</evidence>
<keyword evidence="8" id="KW-1185">Reference proteome</keyword>
<comment type="similarity">
    <text evidence="1 3 4">Belongs to the complex I 30 kDa subunit family.</text>
</comment>
<evidence type="ECO:0000259" key="6">
    <source>
        <dbReference type="Pfam" id="PF00329"/>
    </source>
</evidence>
<dbReference type="AlphaFoldDB" id="A0A1G7Z5G0"/>
<comment type="subunit">
    <text evidence="3">NDH-1 is composed of 14 different subunits. Subunits NuoB, C, D, E, F, and G constitute the peripheral sector of the complex.</text>
</comment>
<keyword evidence="3" id="KW-1003">Cell membrane</keyword>
<comment type="subcellular location">
    <subcellularLocation>
        <location evidence="3">Cell membrane</location>
        <topology evidence="3">Peripheral membrane protein</topology>
        <orientation evidence="3">Cytoplasmic side</orientation>
    </subcellularLocation>
</comment>
<evidence type="ECO:0000256" key="5">
    <source>
        <dbReference type="RuleBase" id="RU003582"/>
    </source>
</evidence>
<protein>
    <recommendedName>
        <fullName evidence="3">NADH-quinone oxidoreductase subunit C</fullName>
        <ecNumber evidence="3">7.1.1.-</ecNumber>
    </recommendedName>
    <alternativeName>
        <fullName evidence="3">NADH dehydrogenase I subunit C</fullName>
    </alternativeName>
    <alternativeName>
        <fullName evidence="3">NDH-1 subunit C</fullName>
    </alternativeName>
</protein>
<accession>A0A1G7Z5G0</accession>
<organism evidence="7 8">
    <name type="scientific">Mucilaginibacter gossypii</name>
    <dbReference type="NCBI Taxonomy" id="551996"/>
    <lineage>
        <taxon>Bacteria</taxon>
        <taxon>Pseudomonadati</taxon>
        <taxon>Bacteroidota</taxon>
        <taxon>Sphingobacteriia</taxon>
        <taxon>Sphingobacteriales</taxon>
        <taxon>Sphingobacteriaceae</taxon>
        <taxon>Mucilaginibacter</taxon>
    </lineage>
</organism>
<keyword evidence="3 5" id="KW-0874">Quinone</keyword>